<feature type="domain" description="SRCR" evidence="13">
    <location>
        <begin position="1067"/>
        <end position="1143"/>
    </location>
</feature>
<dbReference type="InterPro" id="IPR035914">
    <property type="entry name" value="Sperma_CUB_dom_sf"/>
</dbReference>
<feature type="domain" description="SRCR" evidence="13">
    <location>
        <begin position="9"/>
        <end position="110"/>
    </location>
</feature>
<evidence type="ECO:0000259" key="13">
    <source>
        <dbReference type="PROSITE" id="PS50287"/>
    </source>
</evidence>
<feature type="domain" description="SRCR" evidence="13">
    <location>
        <begin position="1521"/>
        <end position="1626"/>
    </location>
</feature>
<feature type="disulfide bond" evidence="11">
    <location>
        <begin position="1701"/>
        <end position="1711"/>
    </location>
</feature>
<dbReference type="InterPro" id="IPR000859">
    <property type="entry name" value="CUB_dom"/>
</dbReference>
<feature type="disulfide bond" evidence="11">
    <location>
        <begin position="1033"/>
        <end position="1043"/>
    </location>
</feature>
<feature type="disulfide bond" evidence="11">
    <location>
        <begin position="852"/>
        <end position="862"/>
    </location>
</feature>
<keyword evidence="3" id="KW-0732">Signal</keyword>
<feature type="domain" description="SRCR" evidence="13">
    <location>
        <begin position="218"/>
        <end position="261"/>
    </location>
</feature>
<dbReference type="EMBL" id="CAJPWZ010002386">
    <property type="protein sequence ID" value="CAG2237297.1"/>
    <property type="molecule type" value="Genomic_DNA"/>
</dbReference>
<dbReference type="InterPro" id="IPR036772">
    <property type="entry name" value="SRCR-like_dom_sf"/>
</dbReference>
<feature type="disulfide bond" evidence="11">
    <location>
        <begin position="1371"/>
        <end position="1381"/>
    </location>
</feature>
<keyword evidence="6" id="KW-0472">Membrane</keyword>
<feature type="disulfide bond" evidence="11">
    <location>
        <begin position="808"/>
        <end position="872"/>
    </location>
</feature>
<keyword evidence="8" id="KW-0675">Receptor</keyword>
<evidence type="ECO:0000256" key="9">
    <source>
        <dbReference type="ARBA" id="ARBA00023180"/>
    </source>
</evidence>
<evidence type="ECO:0000256" key="6">
    <source>
        <dbReference type="ARBA" id="ARBA00023136"/>
    </source>
</evidence>
<dbReference type="PRINTS" id="PR00258">
    <property type="entry name" value="SPERACTRCPTR"/>
</dbReference>
<feature type="domain" description="SRCR" evidence="13">
    <location>
        <begin position="1245"/>
        <end position="1401"/>
    </location>
</feature>
<dbReference type="Gene3D" id="3.10.250.10">
    <property type="entry name" value="SRCR-like domain"/>
    <property type="match status" value="21"/>
</dbReference>
<feature type="domain" description="SRCR" evidence="13">
    <location>
        <begin position="681"/>
        <end position="759"/>
    </location>
</feature>
<evidence type="ECO:0000256" key="5">
    <source>
        <dbReference type="ARBA" id="ARBA00022989"/>
    </source>
</evidence>
<protein>
    <submittedName>
        <fullName evidence="14">DMBT1</fullName>
    </submittedName>
</protein>
<feature type="disulfide bond" evidence="11">
    <location>
        <begin position="443"/>
        <end position="453"/>
    </location>
</feature>
<dbReference type="PANTHER" id="PTHR48071">
    <property type="entry name" value="SRCR DOMAIN-CONTAINING PROTEIN"/>
    <property type="match status" value="1"/>
</dbReference>
<evidence type="ECO:0000256" key="11">
    <source>
        <dbReference type="PROSITE-ProRule" id="PRU00196"/>
    </source>
</evidence>
<evidence type="ECO:0000256" key="2">
    <source>
        <dbReference type="ARBA" id="ARBA00022692"/>
    </source>
</evidence>
<evidence type="ECO:0000256" key="10">
    <source>
        <dbReference type="PROSITE-ProRule" id="PRU00059"/>
    </source>
</evidence>
<dbReference type="FunFam" id="3.10.250.10:FF:000001">
    <property type="entry name" value="Lysyl oxidase 4 isoform X1"/>
    <property type="match status" value="1"/>
</dbReference>
<reference evidence="14" key="1">
    <citation type="submission" date="2021-03" db="EMBL/GenBank/DDBJ databases">
        <authorList>
            <person name="Bekaert M."/>
        </authorList>
    </citation>
    <scope>NUCLEOTIDE SEQUENCE</scope>
</reference>
<organism evidence="14 15">
    <name type="scientific">Mytilus edulis</name>
    <name type="common">Blue mussel</name>
    <dbReference type="NCBI Taxonomy" id="6550"/>
    <lineage>
        <taxon>Eukaryota</taxon>
        <taxon>Metazoa</taxon>
        <taxon>Spiralia</taxon>
        <taxon>Lophotrochozoa</taxon>
        <taxon>Mollusca</taxon>
        <taxon>Bivalvia</taxon>
        <taxon>Autobranchia</taxon>
        <taxon>Pteriomorphia</taxon>
        <taxon>Mytilida</taxon>
        <taxon>Mytiloidea</taxon>
        <taxon>Mytilidae</taxon>
        <taxon>Mytilinae</taxon>
        <taxon>Mytilus</taxon>
    </lineage>
</organism>
<evidence type="ECO:0000256" key="3">
    <source>
        <dbReference type="ARBA" id="ARBA00022729"/>
    </source>
</evidence>
<feature type="disulfide bond" evidence="11">
    <location>
        <begin position="1873"/>
        <end position="1937"/>
    </location>
</feature>
<feature type="disulfide bond" evidence="11">
    <location>
        <begin position="1208"/>
        <end position="1218"/>
    </location>
</feature>
<comment type="caution">
    <text evidence="11">Lacks conserved residue(s) required for the propagation of feature annotation.</text>
</comment>
<feature type="domain" description="SRCR" evidence="13">
    <location>
        <begin position="1405"/>
        <end position="1508"/>
    </location>
</feature>
<feature type="disulfide bond" evidence="11">
    <location>
        <begin position="1477"/>
        <end position="1487"/>
    </location>
</feature>
<dbReference type="FunFam" id="3.10.250.10:FF:000011">
    <property type="entry name" value="Scavenger receptor class A member 5"/>
    <property type="match status" value="3"/>
</dbReference>
<dbReference type="SUPFAM" id="SSF49854">
    <property type="entry name" value="Spermadhesin, CUB domain"/>
    <property type="match status" value="1"/>
</dbReference>
<dbReference type="GO" id="GO:0016020">
    <property type="term" value="C:membrane"/>
    <property type="evidence" value="ECO:0007669"/>
    <property type="project" value="UniProtKB-SubCell"/>
</dbReference>
<feature type="domain" description="SRCR" evidence="13">
    <location>
        <begin position="389"/>
        <end position="474"/>
    </location>
</feature>
<feature type="domain" description="SRCR" evidence="13">
    <location>
        <begin position="1843"/>
        <end position="1947"/>
    </location>
</feature>
<accession>A0A8S3U441</accession>
<dbReference type="Pfam" id="PF00530">
    <property type="entry name" value="SRCR"/>
    <property type="match status" value="19"/>
</dbReference>
<evidence type="ECO:0000313" key="14">
    <source>
        <dbReference type="EMBL" id="CAG2237297.1"/>
    </source>
</evidence>
<dbReference type="PANTHER" id="PTHR48071:SF18">
    <property type="entry name" value="DELETED IN MALIGNANT BRAIN TUMORS 1 PROTEIN-RELATED"/>
    <property type="match status" value="1"/>
</dbReference>
<dbReference type="PROSITE" id="PS01180">
    <property type="entry name" value="CUB"/>
    <property type="match status" value="1"/>
</dbReference>
<feature type="disulfide bond" evidence="11">
    <location>
        <begin position="1919"/>
        <end position="1929"/>
    </location>
</feature>
<keyword evidence="4" id="KW-0677">Repeat</keyword>
<keyword evidence="2" id="KW-0812">Transmembrane</keyword>
<evidence type="ECO:0000256" key="7">
    <source>
        <dbReference type="ARBA" id="ARBA00023157"/>
    </source>
</evidence>
<dbReference type="FunFam" id="3.10.250.10:FF:000009">
    <property type="entry name" value="WC1"/>
    <property type="match status" value="1"/>
</dbReference>
<comment type="subcellular location">
    <subcellularLocation>
        <location evidence="1">Membrane</location>
        <topology evidence="1">Single-pass membrane protein</topology>
    </subcellularLocation>
</comment>
<feature type="domain" description="SRCR" evidence="13">
    <location>
        <begin position="477"/>
        <end position="519"/>
    </location>
</feature>
<feature type="disulfide bond" evidence="11">
    <location>
        <begin position="355"/>
        <end position="365"/>
    </location>
</feature>
<feature type="disulfide bond" evidence="10">
    <location>
        <begin position="1950"/>
        <end position="1977"/>
    </location>
</feature>
<feature type="disulfide bond" evidence="11">
    <location>
        <begin position="821"/>
        <end position="882"/>
    </location>
</feature>
<feature type="disulfide bond" evidence="11">
    <location>
        <begin position="184"/>
        <end position="194"/>
    </location>
</feature>
<dbReference type="PROSITE" id="PS00420">
    <property type="entry name" value="SRCR_1"/>
    <property type="match status" value="9"/>
</dbReference>
<feature type="disulfide bond" evidence="11">
    <location>
        <begin position="1595"/>
        <end position="1605"/>
    </location>
</feature>
<feature type="domain" description="SRCR" evidence="13">
    <location>
        <begin position="1631"/>
        <end position="1733"/>
    </location>
</feature>
<gene>
    <name evidence="14" type="ORF">MEDL_49810</name>
</gene>
<dbReference type="OrthoDB" id="6286334at2759"/>
<dbReference type="SUPFAM" id="SSF56487">
    <property type="entry name" value="SRCR-like"/>
    <property type="match status" value="20"/>
</dbReference>
<feature type="domain" description="SRCR" evidence="13">
    <location>
        <begin position="886"/>
        <end position="987"/>
    </location>
</feature>
<dbReference type="Proteomes" id="UP000683360">
    <property type="component" value="Unassembled WGS sequence"/>
</dbReference>
<evidence type="ECO:0000256" key="1">
    <source>
        <dbReference type="ARBA" id="ARBA00004167"/>
    </source>
</evidence>
<dbReference type="Gene3D" id="2.60.120.290">
    <property type="entry name" value="Spermadhesin, CUB domain"/>
    <property type="match status" value="1"/>
</dbReference>
<feature type="domain" description="SRCR" evidence="13">
    <location>
        <begin position="1742"/>
        <end position="1838"/>
    </location>
</feature>
<dbReference type="InterPro" id="IPR001190">
    <property type="entry name" value="SRCR"/>
</dbReference>
<dbReference type="FunFam" id="3.10.250.10:FF:000007">
    <property type="entry name" value="Soluble scavenger receptor cysteine-rich domain-containing protein SSC5D"/>
    <property type="match status" value="1"/>
</dbReference>
<feature type="domain" description="CUB" evidence="12">
    <location>
        <begin position="1950"/>
        <end position="2017"/>
    </location>
</feature>
<evidence type="ECO:0000313" key="15">
    <source>
        <dbReference type="Proteomes" id="UP000683360"/>
    </source>
</evidence>
<feature type="domain" description="SRCR" evidence="13">
    <location>
        <begin position="285"/>
        <end position="386"/>
    </location>
</feature>
<keyword evidence="15" id="KW-1185">Reference proteome</keyword>
<feature type="disulfide bond" evidence="11">
    <location>
        <begin position="1809"/>
        <end position="1819"/>
    </location>
</feature>
<sequence>MDPNISALIQLRGGKNRYQGRIEIFHSGKWGTVCDDKFDQNDARVICRMLGLEVLHPVIQSAASFEKGTGQIWADDLDSTGEEHDISGCTFPGWGNNDCTHQEDVSVIYDVVDIRLVNGTFVGEGRVEVKYNGKWGTVCDDNFGVNDAAVVCKMLGFHISNPTIRSKAHFGKGLGEVLITNLGCKGNELEINQCNFTGLGHTNCDHSQDVGVSCATPVRLVGGTKPSKGRLEVYHSGSWGSVCDDNFDLRDATVVCRTLGFMTRYIAVHKTLRTNETPSNSETKVRLVNGPSASRGRVEIMYRGEWGTICDDSFDDKEAIVVCRMLGYHNSNYRIHTSARYHQGTGKIWMDDLECDGTENDLAECKFSGWGQINCGHNEDVSVDCDSRISLTGGSNEGQGTIQVYHENQWGIFAMTISTNPTAYSQAHFGSRSGPIWIDELQCSGAETDIASCSFPGWGKENCGHTEIAGIDCGNAFRLRNGNTDLEGRVEVFHNGRWGTVCHDKFKEKEARVVCKILGYERVILLKLIQRDTDTISEWKDGNRGASRSFHNNQWGTICDDSFDADDAKVVCKMLGYDTTKRIKLRKRKPTRFSRACALRAKIQLVGGKNEAQGRVEIHHNGQWEPFAVTPLIQTKEKYCVVCLALMSRTETDISYCNFEGWENPNCTNPSGTGLACRIPVRLARGSTINEGRVEVRFEEQWGSVCSDGFDINDAHVVCRSLGYDIIQPEITSTFGQGKGRVMMANLDCKGTELSLSDCGFVDGKSITVDMGKVSELNVKHGFVFYGGTNPSEGRLEVEHTQIWGTVCSENFDQADAKVICSMLGYNTTNPRIWTTNYTGGSGSSWMSKLNCYGTEEDIASCSFPGWDKGGCQSSQYVNIGCGIGVRLRGGSVPNEGRVEVYHQEQWGTMCNDGFTVKDARVICRMLGFETNNVTISPTSYYGKSTLKIMMDDIRCTGQETHIAACNFSGWGQHNCQHSKDVGIACVCNKNFDEKDAAVVCRSMGFNAKFPYVLPKPYFAPGNGLILLENVDCEGTEDDIASCASNGWGHSDCSHDQDVSLLCDSFAKLVGGPDSSSGRVELLHKGQWGTICDDGFDVPDAAVLCTMLGYNNSGSESDIEECSHSKWGVTDCKHAEDVGIDCSTDVRLVGGSGPFEGRVEVFHNGEWGTVCSNGFDSTDAGVFLNPVVIPISKFKFGFGSIWMDNLMCSGQEIDIALCKFNGWDHSGNCTHSQDVAISCGNHIKVRLNGGRGAYEGRLEISDGISWLPVCRNSFTMDSAKVVCKHFGYPVSDNDPSIVASSEFTNNASSDAYTVHCTGGEIDVAICAINITNPACSYGDFVGIRCRIRAQFFRNSKFGKSTGAPLIDNVVCSGFENDITACRFTWTSRACNDDANIGLTCVTTPVRLVNGAGPWEGRVEILQNGDWSTLCDDSFGVAEASVICKMLGFKELYTSPRAKLSSLFGPSNAPARFSMMSCSGTELDIYACIKGVWATNTCSSSQEAGVDCKSSKIFEFLEESNLRLTGGSHNMEGRVELLVNGMWSAICDDDWDNIEATVVCKTLAGFPFRQECYWKSLSQQLLWSRTRKIAYSRVKCNGTEIDVMHCSLKEVTYPTCDHSNEAGVSCIFNEQVKLSGPNNITAGTVSVNVNGIWDTLCDTEFGNEEARVICRELGFWSSTARSFSNSWFGTGNGTSQDLRPQCAGIETKIAFCPLGKTWNEQACSHAHDAGIQCTTTSIDLSNIRLIDGKYPGMGKVEIKYNKRWGSFCWKRWNEQNTNVLCRMLRYSHTVGKAFSSPRNKSAISIGSLRCQGQENNIGLCKAHLDKETCNEEAVGVDCTGNMQVRLKDGQTIYSFEGVEGRVDIYDGHNWGSLCDNSITTEQAKVVCSTATGYSDTQPIFYHLTVPEFHSVAFSVDSLTCGGWEEHISQCTFTKTGSCSVHFTHVKCFQDCVTVYSNVSTGDITSNNYPKPYEPDVDCLYIIKPSTGIYKLEFLDLQMADSGDFVQISNGFVTYTNRIVYIENGVQKWETPIKCRKQQTTRVSHSHFFKNKRSAVIDDHTIGFKFKTTFFYNWKKSVSEDVPFAFNQTYFYEIVLSDNDSDLTFVLESCTLQQQKNGKNVIITVIQNK</sequence>
<dbReference type="FunFam" id="3.10.250.10:FF:000016">
    <property type="entry name" value="Scavenger receptor cysteine-rich protein type 12"/>
    <property type="match status" value="3"/>
</dbReference>
<comment type="caution">
    <text evidence="14">The sequence shown here is derived from an EMBL/GenBank/DDBJ whole genome shotgun (WGS) entry which is preliminary data.</text>
</comment>
<evidence type="ECO:0000259" key="12">
    <source>
        <dbReference type="PROSITE" id="PS01180"/>
    </source>
</evidence>
<keyword evidence="7 11" id="KW-1015">Disulfide bond</keyword>
<feature type="domain" description="SRCR" evidence="13">
    <location>
        <begin position="114"/>
        <end position="215"/>
    </location>
</feature>
<feature type="domain" description="SRCR" evidence="13">
    <location>
        <begin position="987"/>
        <end position="1064"/>
    </location>
</feature>
<dbReference type="FunFam" id="3.10.250.10:FF:000006">
    <property type="entry name" value="neurotrypsin isoform X2"/>
    <property type="match status" value="1"/>
</dbReference>
<dbReference type="PROSITE" id="PS50287">
    <property type="entry name" value="SRCR_2"/>
    <property type="match status" value="19"/>
</dbReference>
<feature type="domain" description="SRCR" evidence="13">
    <location>
        <begin position="783"/>
        <end position="883"/>
    </location>
</feature>
<feature type="domain" description="SRCR" evidence="13">
    <location>
        <begin position="526"/>
        <end position="678"/>
    </location>
</feature>
<feature type="domain" description="SRCR" evidence="13">
    <location>
        <begin position="1146"/>
        <end position="1240"/>
    </location>
</feature>
<dbReference type="CDD" id="cd00041">
    <property type="entry name" value="CUB"/>
    <property type="match status" value="1"/>
</dbReference>
<feature type="disulfide bond" evidence="11">
    <location>
        <begin position="956"/>
        <end position="966"/>
    </location>
</feature>
<feature type="disulfide bond" evidence="11">
    <location>
        <begin position="749"/>
        <end position="759"/>
    </location>
</feature>
<evidence type="ECO:0000256" key="8">
    <source>
        <dbReference type="ARBA" id="ARBA00023170"/>
    </source>
</evidence>
<dbReference type="Pfam" id="PF00431">
    <property type="entry name" value="CUB"/>
    <property type="match status" value="1"/>
</dbReference>
<keyword evidence="9" id="KW-0325">Glycoprotein</keyword>
<name>A0A8S3U441_MYTED</name>
<keyword evidence="5" id="KW-1133">Transmembrane helix</keyword>
<proteinExistence type="predicted"/>
<dbReference type="SMART" id="SM00202">
    <property type="entry name" value="SR"/>
    <property type="match status" value="18"/>
</dbReference>
<evidence type="ECO:0000256" key="4">
    <source>
        <dbReference type="ARBA" id="ARBA00022737"/>
    </source>
</evidence>